<feature type="transmembrane region" description="Helical" evidence="8">
    <location>
        <begin position="434"/>
        <end position="455"/>
    </location>
</feature>
<organism evidence="10">
    <name type="scientific">Streptomyces sp. NBC_00119</name>
    <dbReference type="NCBI Taxonomy" id="2975659"/>
    <lineage>
        <taxon>Bacteria</taxon>
        <taxon>Bacillati</taxon>
        <taxon>Actinomycetota</taxon>
        <taxon>Actinomycetes</taxon>
        <taxon>Kitasatosporales</taxon>
        <taxon>Streptomycetaceae</taxon>
        <taxon>Streptomyces</taxon>
    </lineage>
</organism>
<dbReference type="GO" id="GO:0022857">
    <property type="term" value="F:transmembrane transporter activity"/>
    <property type="evidence" value="ECO:0007669"/>
    <property type="project" value="TreeGrafter"/>
</dbReference>
<evidence type="ECO:0000256" key="7">
    <source>
        <dbReference type="SAM" id="MobiDB-lite"/>
    </source>
</evidence>
<feature type="region of interest" description="Disordered" evidence="7">
    <location>
        <begin position="780"/>
        <end position="812"/>
    </location>
</feature>
<dbReference type="PANTHER" id="PTHR30572">
    <property type="entry name" value="MEMBRANE COMPONENT OF TRANSPORTER-RELATED"/>
    <property type="match status" value="1"/>
</dbReference>
<feature type="domain" description="ABC3 transporter permease C-terminal" evidence="9">
    <location>
        <begin position="307"/>
        <end position="421"/>
    </location>
</feature>
<keyword evidence="2" id="KW-1003">Cell membrane</keyword>
<evidence type="ECO:0000256" key="4">
    <source>
        <dbReference type="ARBA" id="ARBA00022989"/>
    </source>
</evidence>
<feature type="region of interest" description="Disordered" evidence="7">
    <location>
        <begin position="883"/>
        <end position="907"/>
    </location>
</feature>
<comment type="similarity">
    <text evidence="6">Belongs to the ABC-4 integral membrane protein family.</text>
</comment>
<evidence type="ECO:0000256" key="3">
    <source>
        <dbReference type="ARBA" id="ARBA00022692"/>
    </source>
</evidence>
<feature type="transmembrane region" description="Helical" evidence="8">
    <location>
        <begin position="1037"/>
        <end position="1063"/>
    </location>
</feature>
<proteinExistence type="inferred from homology"/>
<reference evidence="10" key="1">
    <citation type="submission" date="2022-10" db="EMBL/GenBank/DDBJ databases">
        <title>The complete genomes of actinobacterial strains from the NBC collection.</title>
        <authorList>
            <person name="Joergensen T.S."/>
            <person name="Alvarez Arevalo M."/>
            <person name="Sterndorff E.B."/>
            <person name="Faurdal D."/>
            <person name="Vuksanovic O."/>
            <person name="Mourched A.-S."/>
            <person name="Charusanti P."/>
            <person name="Shaw S."/>
            <person name="Blin K."/>
            <person name="Weber T."/>
        </authorList>
    </citation>
    <scope>NUCLEOTIDE SEQUENCE</scope>
    <source>
        <strain evidence="10">NBC_00119</strain>
    </source>
</reference>
<sequence length="1119" mass="114633">MSGFVLLRVRAHRLLLTAALLAVLLTTSVLAMLSAFSGAIGDAALRNSLLTREAATTALAVKADVPAEGRGAADAAVRSGARATFDGLPVRVQTLMRSGPYALPRSLQPPAARSGNPDLTQFAALERGEVRITKGRAPKAVQGSKASPGSKAPVEAALPEAAARQLKLRPGDKLTLKDRIGGPTVSVVLTGVYRPVRPTAPYWKLDDLGGRGIQKISFTTYGPLLAAPSDLAAGRVSAGKSAWLASADFSSVTTSDIDTLRTSALEGPRALLHEKALAGTTGVTTSLPETLDRAERALLVSRSTLLIVALQLVLLATYTLLLVARLLSTDRAGETWMLRARGGSRARVTSLAAIEALLLALPAAVCAPLLAGPLVRLLSSWGALSRIGLRLDVSADRGVWLVAVAVAVGCALAVTVPSLSAAGPERGRARALPAPLRAGADVGLLVIAAVAYWQLDRQTSGSGTLSSNASGTLGIDPLLVTAPALALLAGTVLTLRLLPPAAKLAERRAAGGRGLPSALAGWQLSRRPLRGAGPVLLLVLAVAMGMLAIGQGASWNRSQEDQADFRAGASVRVLAPGGGLGQAGVYAAAPGVRDAAPALRTTIPLTGSREATLLALDTAHATDELMLRDDMSSKSPSRLLSSLRTGGDDRSPGVVLPADAAGASLTLRLSTPARPHDASPSDVRGTVTATVEDRYGTPYQVFLDDLAADGRAHRLAMDLGGAGGSSLDRAATPLTLTGLALDINQSVTETVKHRLTFEGLRSVNAAGAQQSLKLGTRWRASVQGGAEGSGDTRPSAPVLGRPSGGHVSVGFDTGQLDPLNIPFGAPPSMSVRLTAKRPAVEEVTAVATDRFLSSSGAKVGSTVAVPVNGSPLDVRISASVRALPTTGPEAGADATTGTDTGPKSADGGAVLLDLPTLNRALADRHKESVLPDEWWLSTEPGRGAEAAAALRARPDADPAQVVVRSEIAESLRDDPLGAGPQSALAAAAVAAALLAAVGFAVNTAGSMRERGDEFAILRALGAPRRQLARLVAAEQGILVALALLVGLALGSFLTRAVVPLVVLTGQAAQPMPRVLVELPWGQVLLLLAGVAVTPVLITAGIALRRPPDAAITLRRQGSE</sequence>
<feature type="transmembrane region" description="Helical" evidence="8">
    <location>
        <begin position="1083"/>
        <end position="1103"/>
    </location>
</feature>
<dbReference type="AlphaFoldDB" id="A0AAU1UAY2"/>
<feature type="transmembrane region" description="Helical" evidence="8">
    <location>
        <begin position="348"/>
        <end position="371"/>
    </location>
</feature>
<evidence type="ECO:0000256" key="8">
    <source>
        <dbReference type="SAM" id="Phobius"/>
    </source>
</evidence>
<dbReference type="InterPro" id="IPR003838">
    <property type="entry name" value="ABC3_permease_C"/>
</dbReference>
<keyword evidence="4 8" id="KW-1133">Transmembrane helix</keyword>
<evidence type="ECO:0000256" key="2">
    <source>
        <dbReference type="ARBA" id="ARBA00022475"/>
    </source>
</evidence>
<keyword evidence="5 8" id="KW-0472">Membrane</keyword>
<dbReference type="Pfam" id="PF02687">
    <property type="entry name" value="FtsX"/>
    <property type="match status" value="2"/>
</dbReference>
<feature type="domain" description="ABC3 transporter permease C-terminal" evidence="9">
    <location>
        <begin position="987"/>
        <end position="1103"/>
    </location>
</feature>
<feature type="transmembrane region" description="Helical" evidence="8">
    <location>
        <begin position="399"/>
        <end position="422"/>
    </location>
</feature>
<evidence type="ECO:0000256" key="1">
    <source>
        <dbReference type="ARBA" id="ARBA00004651"/>
    </source>
</evidence>
<evidence type="ECO:0000313" key="10">
    <source>
        <dbReference type="EMBL" id="WTS15120.1"/>
    </source>
</evidence>
<protein>
    <submittedName>
        <fullName evidence="10">FtsX-like permease family protein</fullName>
    </submittedName>
</protein>
<comment type="subcellular location">
    <subcellularLocation>
        <location evidence="1">Cell membrane</location>
        <topology evidence="1">Multi-pass membrane protein</topology>
    </subcellularLocation>
</comment>
<feature type="transmembrane region" description="Helical" evidence="8">
    <location>
        <begin position="475"/>
        <end position="498"/>
    </location>
</feature>
<feature type="compositionally biased region" description="Low complexity" evidence="7">
    <location>
        <begin position="884"/>
        <end position="902"/>
    </location>
</feature>
<feature type="compositionally biased region" description="Low complexity" evidence="7">
    <location>
        <begin position="633"/>
        <end position="644"/>
    </location>
</feature>
<evidence type="ECO:0000256" key="5">
    <source>
        <dbReference type="ARBA" id="ARBA00023136"/>
    </source>
</evidence>
<feature type="transmembrane region" description="Helical" evidence="8">
    <location>
        <begin position="982"/>
        <end position="1001"/>
    </location>
</feature>
<accession>A0AAU1UAY2</accession>
<dbReference type="GO" id="GO:0005886">
    <property type="term" value="C:plasma membrane"/>
    <property type="evidence" value="ECO:0007669"/>
    <property type="project" value="UniProtKB-SubCell"/>
</dbReference>
<gene>
    <name evidence="10" type="ORF">OHU69_31230</name>
</gene>
<dbReference type="InterPro" id="IPR050250">
    <property type="entry name" value="Macrolide_Exporter_MacB"/>
</dbReference>
<evidence type="ECO:0000256" key="6">
    <source>
        <dbReference type="ARBA" id="ARBA00038076"/>
    </source>
</evidence>
<feature type="region of interest" description="Disordered" evidence="7">
    <location>
        <begin position="630"/>
        <end position="653"/>
    </location>
</feature>
<dbReference type="EMBL" id="CP108195">
    <property type="protein sequence ID" value="WTS15120.1"/>
    <property type="molecule type" value="Genomic_DNA"/>
</dbReference>
<feature type="transmembrane region" description="Helical" evidence="8">
    <location>
        <begin position="305"/>
        <end position="327"/>
    </location>
</feature>
<feature type="transmembrane region" description="Helical" evidence="8">
    <location>
        <begin position="535"/>
        <end position="555"/>
    </location>
</feature>
<dbReference type="PANTHER" id="PTHR30572:SF4">
    <property type="entry name" value="ABC TRANSPORTER PERMEASE YTRF"/>
    <property type="match status" value="1"/>
</dbReference>
<keyword evidence="3 8" id="KW-0812">Transmembrane</keyword>
<name>A0AAU1UAY2_9ACTN</name>
<evidence type="ECO:0000259" key="9">
    <source>
        <dbReference type="Pfam" id="PF02687"/>
    </source>
</evidence>